<dbReference type="InterPro" id="IPR005118">
    <property type="entry name" value="TRCF_C"/>
</dbReference>
<dbReference type="InterPro" id="IPR047112">
    <property type="entry name" value="RecG/Mfd"/>
</dbReference>
<dbReference type="PROSITE" id="PS51194">
    <property type="entry name" value="HELICASE_CTER"/>
    <property type="match status" value="1"/>
</dbReference>
<organism evidence="16 17">
    <name type="scientific">Tamilnaduibacter salinus</name>
    <dbReference type="NCBI Taxonomy" id="1484056"/>
    <lineage>
        <taxon>Bacteria</taxon>
        <taxon>Pseudomonadati</taxon>
        <taxon>Pseudomonadota</taxon>
        <taxon>Gammaproteobacteria</taxon>
        <taxon>Pseudomonadales</taxon>
        <taxon>Marinobacteraceae</taxon>
        <taxon>Tamilnaduibacter</taxon>
    </lineage>
</organism>
<keyword evidence="5 13" id="KW-0378">Hydrolase</keyword>
<evidence type="ECO:0000256" key="4">
    <source>
        <dbReference type="ARBA" id="ARBA00022763"/>
    </source>
</evidence>
<dbReference type="Pfam" id="PF02559">
    <property type="entry name" value="CarD_TRCF_RID"/>
    <property type="match status" value="1"/>
</dbReference>
<dbReference type="InterPro" id="IPR036101">
    <property type="entry name" value="CarD-like/TRCF_RID_sf"/>
</dbReference>
<feature type="domain" description="Helicase C-terminal" evidence="15">
    <location>
        <begin position="822"/>
        <end position="984"/>
    </location>
</feature>
<feature type="domain" description="Helicase ATP-binding" evidence="14">
    <location>
        <begin position="648"/>
        <end position="809"/>
    </location>
</feature>
<keyword evidence="3 13" id="KW-0547">Nucleotide-binding</keyword>
<evidence type="ECO:0000256" key="7">
    <source>
        <dbReference type="ARBA" id="ARBA00022840"/>
    </source>
</evidence>
<evidence type="ECO:0000256" key="2">
    <source>
        <dbReference type="ARBA" id="ARBA00022490"/>
    </source>
</evidence>
<dbReference type="Gene3D" id="3.90.1150.50">
    <property type="entry name" value="Transcription-repair-coupling factor, D7 domain"/>
    <property type="match status" value="1"/>
</dbReference>
<dbReference type="FunFam" id="3.40.50.300:FF:000300">
    <property type="entry name" value="Transcription-repair-coupling factor"/>
    <property type="match status" value="1"/>
</dbReference>
<evidence type="ECO:0000256" key="10">
    <source>
        <dbReference type="ARBA" id="ARBA00061104"/>
    </source>
</evidence>
<keyword evidence="8 13" id="KW-0238">DNA-binding</keyword>
<dbReference type="InterPro" id="IPR011545">
    <property type="entry name" value="DEAD/DEAH_box_helicase_dom"/>
</dbReference>
<dbReference type="InterPro" id="IPR014001">
    <property type="entry name" value="Helicase_ATP-bd"/>
</dbReference>
<evidence type="ECO:0000256" key="9">
    <source>
        <dbReference type="ARBA" id="ARBA00023204"/>
    </source>
</evidence>
<dbReference type="NCBIfam" id="NF007966">
    <property type="entry name" value="PRK10689.1"/>
    <property type="match status" value="1"/>
</dbReference>
<dbReference type="PROSITE" id="PS51192">
    <property type="entry name" value="HELICASE_ATP_BIND_1"/>
    <property type="match status" value="1"/>
</dbReference>
<dbReference type="GO" id="GO:0005737">
    <property type="term" value="C:cytoplasm"/>
    <property type="evidence" value="ECO:0007669"/>
    <property type="project" value="UniProtKB-SubCell"/>
</dbReference>
<dbReference type="EC" id="3.6.4.-" evidence="13"/>
<dbReference type="SMART" id="SM00982">
    <property type="entry name" value="TRCF"/>
    <property type="match status" value="1"/>
</dbReference>
<dbReference type="CDD" id="cd17991">
    <property type="entry name" value="DEXHc_TRCF"/>
    <property type="match status" value="1"/>
</dbReference>
<evidence type="ECO:0000313" key="16">
    <source>
        <dbReference type="EMBL" id="PVY75453.1"/>
    </source>
</evidence>
<dbReference type="SUPFAM" id="SSF52540">
    <property type="entry name" value="P-loop containing nucleoside triphosphate hydrolases"/>
    <property type="match status" value="4"/>
</dbReference>
<keyword evidence="7 13" id="KW-0067">ATP-binding</keyword>
<evidence type="ECO:0000256" key="8">
    <source>
        <dbReference type="ARBA" id="ARBA00023125"/>
    </source>
</evidence>
<dbReference type="SMART" id="SM00490">
    <property type="entry name" value="HELICc"/>
    <property type="match status" value="1"/>
</dbReference>
<reference evidence="16 17" key="1">
    <citation type="submission" date="2018-04" db="EMBL/GenBank/DDBJ databases">
        <title>Genomic Encyclopedia of Type Strains, Phase IV (KMG-IV): sequencing the most valuable type-strain genomes for metagenomic binning, comparative biology and taxonomic classification.</title>
        <authorList>
            <person name="Goeker M."/>
        </authorList>
    </citation>
    <scope>NUCLEOTIDE SEQUENCE [LARGE SCALE GENOMIC DNA]</scope>
    <source>
        <strain evidence="16 17">DSM 28688</strain>
    </source>
</reference>
<evidence type="ECO:0000256" key="3">
    <source>
        <dbReference type="ARBA" id="ARBA00022741"/>
    </source>
</evidence>
<accession>A0A2U1CVC8</accession>
<dbReference type="InterPro" id="IPR027417">
    <property type="entry name" value="P-loop_NTPase"/>
</dbReference>
<dbReference type="EMBL" id="QEKQ01000007">
    <property type="protein sequence ID" value="PVY75453.1"/>
    <property type="molecule type" value="Genomic_DNA"/>
</dbReference>
<keyword evidence="9 13" id="KW-0234">DNA repair</keyword>
<comment type="similarity">
    <text evidence="11 13">In the C-terminal section; belongs to the helicase family. RecG subfamily.</text>
</comment>
<evidence type="ECO:0000256" key="11">
    <source>
        <dbReference type="ARBA" id="ARBA00061399"/>
    </source>
</evidence>
<dbReference type="Gene3D" id="3.40.50.300">
    <property type="entry name" value="P-loop containing nucleotide triphosphate hydrolases"/>
    <property type="match status" value="2"/>
</dbReference>
<dbReference type="GO" id="GO:0000716">
    <property type="term" value="P:transcription-coupled nucleotide-excision repair, DNA damage recognition"/>
    <property type="evidence" value="ECO:0007669"/>
    <property type="project" value="UniProtKB-UniRule"/>
</dbReference>
<dbReference type="InterPro" id="IPR003711">
    <property type="entry name" value="CarD-like/TRCF_RID"/>
</dbReference>
<dbReference type="HAMAP" id="MF_00969">
    <property type="entry name" value="TRCF"/>
    <property type="match status" value="1"/>
</dbReference>
<dbReference type="GO" id="GO:0005524">
    <property type="term" value="F:ATP binding"/>
    <property type="evidence" value="ECO:0007669"/>
    <property type="project" value="UniProtKB-UniRule"/>
</dbReference>
<evidence type="ECO:0000259" key="14">
    <source>
        <dbReference type="PROSITE" id="PS51192"/>
    </source>
</evidence>
<dbReference type="SMART" id="SM01058">
    <property type="entry name" value="CarD_TRCF"/>
    <property type="match status" value="1"/>
</dbReference>
<dbReference type="NCBIfam" id="TIGR00580">
    <property type="entry name" value="mfd"/>
    <property type="match status" value="1"/>
</dbReference>
<dbReference type="GO" id="GO:0003684">
    <property type="term" value="F:damaged DNA binding"/>
    <property type="evidence" value="ECO:0007669"/>
    <property type="project" value="InterPro"/>
</dbReference>
<protein>
    <recommendedName>
        <fullName evidence="12 13">Transcription-repair-coupling factor</fullName>
        <shortName evidence="13">TRCF</shortName>
        <ecNumber evidence="13">3.6.4.-</ecNumber>
    </recommendedName>
</protein>
<sequence length="1189" mass="132984">MASFSPRMTRIAMNAANAGPSLIAPPLPQKAGNHDLWSGLHGTSQALAIAEAARRQDGLTLIVTSSTDEALRLEQSLRFFLGMSSDEDQPGISDDGLELLSLPDWETLPYDMFSPHQDIISRRIRTLYRLPRMDRGLLVVPARTLMHRLAPAHYLQGSTLLLKTGQQLDIGRWRDQLEAAGYRHAENVYEHGEYAVRGAIMDIYPMGATKPYRIDLFDDEIETLRTFDPDTQRSVEHIDEVELLPANEFPMHKEARSTFRNQWFEHFPEADRNASVYRDISDGITPPGIEYYLPLFFDETATLFDYLPDNTHVFTFDGLEEAFEGTRQDVENRYEERRHDRLRPVLPPLSLFLATETCFGHLKSFPRVTLTQEPQNAGARETICNTAPLPPVAIDGRASDPASRLKSFLGTPERTLLCVESAGRREALIDNLADFDLKPSLATDWDEFLSGGEPFALTVGGLDAGLYLNDASVAVITETELYGERVLQQRRRQKPTEIRDDGYRDLSELRIGAPVVHIDHGVGRYQGLQTIPVDRDTVEEFLTLEYAGGSKLYVPVSSLHLISRYSGSDENLAPLHKLGTERWSQAKQKAMEKIRDTAAELLDVYARRAARKGHVFEHPASDYRAFAADFPFEETPDQQAAIDAVVADMTGEQPMDRLVCGDVGFGKTEVAMRAAFIATWASKQVAVLVPTTLLAQQHYDSFRDRFADTPVKVELLSRFRSSKETRAAIDRIEKGQADIVIGTHKLIQGDIHFKNLGLVIIDEEHRFGVQQKEKLKALRAEVDLLTLTATPIPRTLNMAMGHLRDLSIIATPPARRLSVKTFVRQREDALVREAVLREVLRGGQVYVLHNEVNTIDNTASSLQELVPEARVGIAHGQMRERELEQIMSDFYHKRFNVLVCSTIIETGIDIPSANTIIIERADKFGLAQLHQLRGRVGRSHHQAYAYLLTPPPKSMTADAEKRLEAISGAQDLGAGFMLATHDLEIRGAGELLGEEQSGQIESIGFTLYMELLEEAVQAIREGRTPNAELPLSHGTEINLRIPALIPDDYLPDVHNRLLLYKRISGAHKASELKELQVEMIDRFGLLPDATKNLLRQAQLRIRAEALGIQKIDGSGDWGRLEFGNNTPVDPLALVEKVQSAPDRYQLEGANTFRFRLKDTSTDGKLSGVADMLAALEQSSDQKTDKASAK</sequence>
<evidence type="ECO:0000259" key="15">
    <source>
        <dbReference type="PROSITE" id="PS51194"/>
    </source>
</evidence>
<dbReference type="SMART" id="SM00487">
    <property type="entry name" value="DEXDc"/>
    <property type="match status" value="1"/>
</dbReference>
<dbReference type="PANTHER" id="PTHR47964:SF1">
    <property type="entry name" value="ATP-DEPENDENT DNA HELICASE HOMOLOG RECG, CHLOROPLASTIC"/>
    <property type="match status" value="1"/>
</dbReference>
<dbReference type="Pfam" id="PF21132">
    <property type="entry name" value="MFD_D3"/>
    <property type="match status" value="1"/>
</dbReference>
<evidence type="ECO:0000256" key="5">
    <source>
        <dbReference type="ARBA" id="ARBA00022801"/>
    </source>
</evidence>
<proteinExistence type="inferred from homology"/>
<dbReference type="Gene3D" id="2.40.10.170">
    <property type="match status" value="1"/>
</dbReference>
<dbReference type="Gene3D" id="3.30.2060.10">
    <property type="entry name" value="Penicillin-binding protein 1b domain"/>
    <property type="match status" value="1"/>
</dbReference>
<dbReference type="PANTHER" id="PTHR47964">
    <property type="entry name" value="ATP-DEPENDENT DNA HELICASE HOMOLOG RECG, CHLOROPLASTIC"/>
    <property type="match status" value="1"/>
</dbReference>
<dbReference type="AlphaFoldDB" id="A0A2U1CVC8"/>
<dbReference type="GO" id="GO:0016787">
    <property type="term" value="F:hydrolase activity"/>
    <property type="evidence" value="ECO:0007669"/>
    <property type="project" value="UniProtKB-KW"/>
</dbReference>
<comment type="caution">
    <text evidence="16">The sequence shown here is derived from an EMBL/GenBank/DDBJ whole genome shotgun (WGS) entry which is preliminary data.</text>
</comment>
<dbReference type="Gene3D" id="3.40.50.11180">
    <property type="match status" value="1"/>
</dbReference>
<dbReference type="InterPro" id="IPR001650">
    <property type="entry name" value="Helicase_C-like"/>
</dbReference>
<comment type="subcellular location">
    <subcellularLocation>
        <location evidence="1 13">Cytoplasm</location>
    </subcellularLocation>
</comment>
<dbReference type="InterPro" id="IPR037235">
    <property type="entry name" value="TRCF-like_C_D7"/>
</dbReference>
<evidence type="ECO:0000313" key="17">
    <source>
        <dbReference type="Proteomes" id="UP000245887"/>
    </source>
</evidence>
<dbReference type="Pfam" id="PF00270">
    <property type="entry name" value="DEAD"/>
    <property type="match status" value="1"/>
</dbReference>
<gene>
    <name evidence="13" type="primary">mfd</name>
    <name evidence="16" type="ORF">C8D92_107176</name>
</gene>
<dbReference type="FunFam" id="3.40.50.300:FF:000546">
    <property type="entry name" value="Transcription-repair-coupling factor"/>
    <property type="match status" value="1"/>
</dbReference>
<dbReference type="GO" id="GO:0006355">
    <property type="term" value="P:regulation of DNA-templated transcription"/>
    <property type="evidence" value="ECO:0007669"/>
    <property type="project" value="UniProtKB-UniRule"/>
</dbReference>
<dbReference type="Gene3D" id="3.40.50.11140">
    <property type="match status" value="1"/>
</dbReference>
<keyword evidence="4 13" id="KW-0227">DNA damage</keyword>
<dbReference type="SUPFAM" id="SSF143517">
    <property type="entry name" value="TRCF domain-like"/>
    <property type="match status" value="1"/>
</dbReference>
<evidence type="ECO:0000256" key="1">
    <source>
        <dbReference type="ARBA" id="ARBA00004496"/>
    </source>
</evidence>
<evidence type="ECO:0000256" key="12">
    <source>
        <dbReference type="ARBA" id="ARBA00070128"/>
    </source>
</evidence>
<dbReference type="SUPFAM" id="SSF141259">
    <property type="entry name" value="CarD-like"/>
    <property type="match status" value="1"/>
</dbReference>
<dbReference type="GO" id="GO:0003678">
    <property type="term" value="F:DNA helicase activity"/>
    <property type="evidence" value="ECO:0007669"/>
    <property type="project" value="TreeGrafter"/>
</dbReference>
<dbReference type="InterPro" id="IPR048635">
    <property type="entry name" value="MFD_D3"/>
</dbReference>
<dbReference type="Pfam" id="PF17757">
    <property type="entry name" value="UvrB_inter"/>
    <property type="match status" value="1"/>
</dbReference>
<dbReference type="Pfam" id="PF00271">
    <property type="entry name" value="Helicase_C"/>
    <property type="match status" value="1"/>
</dbReference>
<keyword evidence="6" id="KW-0347">Helicase</keyword>
<comment type="similarity">
    <text evidence="10 13">In the N-terminal section; belongs to the UvrB family.</text>
</comment>
<name>A0A2U1CVC8_9GAMM</name>
<keyword evidence="2 13" id="KW-0963">Cytoplasm</keyword>
<dbReference type="Pfam" id="PF03461">
    <property type="entry name" value="TRCF"/>
    <property type="match status" value="1"/>
</dbReference>
<evidence type="ECO:0000256" key="13">
    <source>
        <dbReference type="HAMAP-Rule" id="MF_00969"/>
    </source>
</evidence>
<dbReference type="InterPro" id="IPR004576">
    <property type="entry name" value="Mfd"/>
</dbReference>
<dbReference type="Proteomes" id="UP000245887">
    <property type="component" value="Unassembled WGS sequence"/>
</dbReference>
<dbReference type="InterPro" id="IPR041471">
    <property type="entry name" value="UvrB_inter"/>
</dbReference>
<comment type="function">
    <text evidence="13">Couples transcription and DNA repair by recognizing RNA polymerase (RNAP) stalled at DNA lesions. Mediates ATP-dependent release of RNAP and its truncated transcript from the DNA, and recruitment of nucleotide excision repair machinery to the damaged site.</text>
</comment>
<evidence type="ECO:0000256" key="6">
    <source>
        <dbReference type="ARBA" id="ARBA00022806"/>
    </source>
</evidence>